<dbReference type="EMBL" id="JABCIY010000175">
    <property type="protein sequence ID" value="KAF7189998.1"/>
    <property type="molecule type" value="Genomic_DNA"/>
</dbReference>
<evidence type="ECO:0000256" key="1">
    <source>
        <dbReference type="ARBA" id="ARBA00022806"/>
    </source>
</evidence>
<feature type="domain" description="Helicase ATP-binding" evidence="3">
    <location>
        <begin position="66"/>
        <end position="230"/>
    </location>
</feature>
<dbReference type="GO" id="GO:0036121">
    <property type="term" value="F:double-stranded DNA helicase activity"/>
    <property type="evidence" value="ECO:0007669"/>
    <property type="project" value="TreeGrafter"/>
</dbReference>
<dbReference type="GO" id="GO:0000403">
    <property type="term" value="F:Y-form DNA binding"/>
    <property type="evidence" value="ECO:0007669"/>
    <property type="project" value="TreeGrafter"/>
</dbReference>
<dbReference type="PANTHER" id="PTHR47396">
    <property type="entry name" value="TYPE I RESTRICTION ENZYME ECOKI R PROTEIN"/>
    <property type="match status" value="1"/>
</dbReference>
<dbReference type="GO" id="GO:0005759">
    <property type="term" value="C:mitochondrial matrix"/>
    <property type="evidence" value="ECO:0007669"/>
    <property type="project" value="TreeGrafter"/>
</dbReference>
<dbReference type="InterPro" id="IPR006935">
    <property type="entry name" value="Helicase/UvrB_N"/>
</dbReference>
<feature type="compositionally biased region" description="Basic and acidic residues" evidence="2">
    <location>
        <begin position="627"/>
        <end position="655"/>
    </location>
</feature>
<feature type="domain" description="Helicase C-terminal" evidence="4">
    <location>
        <begin position="284"/>
        <end position="441"/>
    </location>
</feature>
<proteinExistence type="predicted"/>
<keyword evidence="6" id="KW-1185">Reference proteome</keyword>
<dbReference type="Proteomes" id="UP000660729">
    <property type="component" value="Unassembled WGS sequence"/>
</dbReference>
<dbReference type="GO" id="GO:0016787">
    <property type="term" value="F:hydrolase activity"/>
    <property type="evidence" value="ECO:0007669"/>
    <property type="project" value="InterPro"/>
</dbReference>
<dbReference type="InterPro" id="IPR050742">
    <property type="entry name" value="Helicase_Restrict-Modif_Enz"/>
</dbReference>
<gene>
    <name evidence="5" type="ORF">HII31_08329</name>
</gene>
<dbReference type="Gene3D" id="3.40.50.300">
    <property type="entry name" value="P-loop containing nucleotide triphosphate hydrolases"/>
    <property type="match status" value="2"/>
</dbReference>
<dbReference type="SMART" id="SM00487">
    <property type="entry name" value="DEXDc"/>
    <property type="match status" value="1"/>
</dbReference>
<dbReference type="OrthoDB" id="16911at2759"/>
<dbReference type="Pfam" id="PF00271">
    <property type="entry name" value="Helicase_C"/>
    <property type="match status" value="1"/>
</dbReference>
<dbReference type="InterPro" id="IPR014001">
    <property type="entry name" value="Helicase_ATP-bd"/>
</dbReference>
<evidence type="ECO:0000259" key="3">
    <source>
        <dbReference type="PROSITE" id="PS51192"/>
    </source>
</evidence>
<dbReference type="InterPro" id="IPR001650">
    <property type="entry name" value="Helicase_C-like"/>
</dbReference>
<dbReference type="GO" id="GO:0061749">
    <property type="term" value="F:forked DNA-dependent helicase activity"/>
    <property type="evidence" value="ECO:0007669"/>
    <property type="project" value="TreeGrafter"/>
</dbReference>
<accession>A0A8H6RFI0</accession>
<reference evidence="5" key="1">
    <citation type="submission" date="2020-04" db="EMBL/GenBank/DDBJ databases">
        <title>Draft genome resource of the tomato pathogen Pseudocercospora fuligena.</title>
        <authorList>
            <person name="Zaccaron A."/>
        </authorList>
    </citation>
    <scope>NUCLEOTIDE SEQUENCE</scope>
    <source>
        <strain evidence="5">PF001</strain>
    </source>
</reference>
<organism evidence="5 6">
    <name type="scientific">Pseudocercospora fuligena</name>
    <dbReference type="NCBI Taxonomy" id="685502"/>
    <lineage>
        <taxon>Eukaryota</taxon>
        <taxon>Fungi</taxon>
        <taxon>Dikarya</taxon>
        <taxon>Ascomycota</taxon>
        <taxon>Pezizomycotina</taxon>
        <taxon>Dothideomycetes</taxon>
        <taxon>Dothideomycetidae</taxon>
        <taxon>Mycosphaerellales</taxon>
        <taxon>Mycosphaerellaceae</taxon>
        <taxon>Pseudocercospora</taxon>
    </lineage>
</organism>
<evidence type="ECO:0000313" key="5">
    <source>
        <dbReference type="EMBL" id="KAF7189998.1"/>
    </source>
</evidence>
<name>A0A8H6RFI0_9PEZI</name>
<dbReference type="SMART" id="SM00490">
    <property type="entry name" value="HELICc"/>
    <property type="match status" value="1"/>
</dbReference>
<keyword evidence="1 5" id="KW-0547">Nucleotide-binding</keyword>
<dbReference type="InterPro" id="IPR027417">
    <property type="entry name" value="P-loop_NTPase"/>
</dbReference>
<sequence length="663" mass="74857">MQRALHVYRDVIFKESLRKQLRSTSTTAQFTNFRCFHAATKWHEANQSPRRELRSYQEDSIQAILKARQDGKQRLGLSLPTGGGKTVVFSHLIDRFPNPNEDATQTLILAHRRELVEQAASHCSSLYPDKSVEIEMGKIHASGLADITVASVQSIMSKGRLSRYDPDRFKLLLIDEAHHSVAQRYLDVLQHFKLSKNGDRGSTSLVGVTATFTRHDGIRLGEAYDEIVYHKDYLEMIQEGWLSNIAFTTVKTHANLSKVKTQSGDFQTASLSKAVNTEEINSLTVAAWRAKAGEARRSTLVFCVDLDHVEALTAEFRAQGVDAYFVTSDTDKKTRAARLEAFKREEFPVLVNCGIYTEGIDIPNVDCVLLARPTQSRNLLVQMIGRGLRLHSGKTNCHVIDMVASLETGIVTTPTLFGLDPDELVDDAGVTEMTSRKEKKEREAMREKSAMDATASGVQGRPYTGDVTFTDYDNVTDLIKDDVGDRHIRKISPYSWVQIDNDRYVLSNRNGELIRIQKGEDEETYIVTLTRKLPMGSKSPYARPKQIAKATTFEDAVHAADTAASETFPFEFISKTAYWRKTTASNAQIDFLNKFRSDEEKLEYGSIKRGRAADFITKINHGARGRFDRMSQKKRAAERAEEKKDKIRERQEREQVTVGPITW</sequence>
<comment type="caution">
    <text evidence="5">The sequence shown here is derived from an EMBL/GenBank/DDBJ whole genome shotgun (WGS) entry which is preliminary data.</text>
</comment>
<dbReference type="PROSITE" id="PS51192">
    <property type="entry name" value="HELICASE_ATP_BIND_1"/>
    <property type="match status" value="1"/>
</dbReference>
<dbReference type="PROSITE" id="PS51194">
    <property type="entry name" value="HELICASE_CTER"/>
    <property type="match status" value="1"/>
</dbReference>
<dbReference type="PANTHER" id="PTHR47396:SF1">
    <property type="entry name" value="ATP-DEPENDENT HELICASE IRC3-RELATED"/>
    <property type="match status" value="1"/>
</dbReference>
<evidence type="ECO:0000313" key="6">
    <source>
        <dbReference type="Proteomes" id="UP000660729"/>
    </source>
</evidence>
<evidence type="ECO:0000256" key="2">
    <source>
        <dbReference type="SAM" id="MobiDB-lite"/>
    </source>
</evidence>
<dbReference type="AlphaFoldDB" id="A0A8H6RFI0"/>
<keyword evidence="1 5" id="KW-0067">ATP-binding</keyword>
<dbReference type="CDD" id="cd18799">
    <property type="entry name" value="SF2_C_EcoAI-like"/>
    <property type="match status" value="1"/>
</dbReference>
<dbReference type="GO" id="GO:0032042">
    <property type="term" value="P:mitochondrial DNA metabolic process"/>
    <property type="evidence" value="ECO:0007669"/>
    <property type="project" value="TreeGrafter"/>
</dbReference>
<feature type="region of interest" description="Disordered" evidence="2">
    <location>
        <begin position="627"/>
        <end position="663"/>
    </location>
</feature>
<dbReference type="GO" id="GO:0005524">
    <property type="term" value="F:ATP binding"/>
    <property type="evidence" value="ECO:0007669"/>
    <property type="project" value="InterPro"/>
</dbReference>
<keyword evidence="1 5" id="KW-0378">Hydrolase</keyword>
<dbReference type="CDD" id="cd18032">
    <property type="entry name" value="DEXHc_RE_I_III_res"/>
    <property type="match status" value="1"/>
</dbReference>
<dbReference type="Pfam" id="PF04851">
    <property type="entry name" value="ResIII"/>
    <property type="match status" value="1"/>
</dbReference>
<evidence type="ECO:0000259" key="4">
    <source>
        <dbReference type="PROSITE" id="PS51194"/>
    </source>
</evidence>
<keyword evidence="1 5" id="KW-0347">Helicase</keyword>
<dbReference type="SUPFAM" id="SSF52540">
    <property type="entry name" value="P-loop containing nucleoside triphosphate hydrolases"/>
    <property type="match status" value="1"/>
</dbReference>
<protein>
    <submittedName>
        <fullName evidence="5">Putative mitochondrial ATP-dependent helicase irc3</fullName>
    </submittedName>
</protein>
<dbReference type="GO" id="GO:0070125">
    <property type="term" value="P:mitochondrial translational elongation"/>
    <property type="evidence" value="ECO:0007669"/>
    <property type="project" value="TreeGrafter"/>
</dbReference>